<proteinExistence type="predicted"/>
<dbReference type="InterPro" id="IPR026051">
    <property type="entry name" value="ALG1-like"/>
</dbReference>
<keyword evidence="7" id="KW-0812">Transmembrane</keyword>
<dbReference type="SUPFAM" id="SSF53756">
    <property type="entry name" value="UDP-Glycosyltransferase/glycogen phosphorylase"/>
    <property type="match status" value="1"/>
</dbReference>
<dbReference type="PANTHER" id="PTHR13036">
    <property type="entry name" value="BETA1,4 MANNOSYLTRANSFERASE"/>
    <property type="match status" value="1"/>
</dbReference>
<gene>
    <name evidence="13" type="ORF">H4219_002547</name>
</gene>
<dbReference type="GO" id="GO:0005789">
    <property type="term" value="C:endoplasmic reticulum membrane"/>
    <property type="evidence" value="ECO:0007669"/>
    <property type="project" value="UniProtKB-SubCell"/>
</dbReference>
<sequence length="464" mass="53055">MELRQRKTDAKIQQQNDTDEPSKAKKEQNITVLVLGSKLMYKLEDPEISSNLKIHYIKSLKPIPASDGNTSGIVQKVRMVSYGLFKIIYQVFQLLWIMMVEVEKVDKILVQNPPALPTLAAACIVKVIRGAKLIIDWHNYAYSILELKVKQGVIVQAAKRYEILFGNLADYHLCVTNAMKQDLKENWGIKKPIIVLHDRAPNHFKRLNVPEIHELWSKLSQDPQFQDLAKATKTNNSGNITPFTQLITKKLEKKSTKKKQSNFVEMRLDRPKLLISSTSWTEDEDFEILLEAMIRCDQYYQEKHTDAESNDENKKLYIVLVITGKGPLKQYYLEKISQTKWCHVKIITAWLDSRDYVSLLGSADLGISLHTSSSGLDLPMKVVDMFGCELPVCAFKFNCIDELVQNNVNGLTFTNSKELTECLKALLIDNGSETNLEKLRKGVEPFANLSWEDNWNTNALSIFQ</sequence>
<dbReference type="Gene3D" id="3.40.50.2000">
    <property type="entry name" value="Glycogen Phosphorylase B"/>
    <property type="match status" value="2"/>
</dbReference>
<comment type="caution">
    <text evidence="13">The sequence shown here is derived from an EMBL/GenBank/DDBJ whole genome shotgun (WGS) entry which is preliminary data.</text>
</comment>
<reference evidence="13" key="1">
    <citation type="submission" date="2022-07" db="EMBL/GenBank/DDBJ databases">
        <title>Phylogenomic reconstructions and comparative analyses of Kickxellomycotina fungi.</title>
        <authorList>
            <person name="Reynolds N.K."/>
            <person name="Stajich J.E."/>
            <person name="Barry K."/>
            <person name="Grigoriev I.V."/>
            <person name="Crous P."/>
            <person name="Smith M.E."/>
        </authorList>
    </citation>
    <scope>NUCLEOTIDE SEQUENCE</scope>
    <source>
        <strain evidence="13">NBRC 100468</strain>
    </source>
</reference>
<dbReference type="EMBL" id="JANBPU010000043">
    <property type="protein sequence ID" value="KAJ1918533.1"/>
    <property type="molecule type" value="Genomic_DNA"/>
</dbReference>
<dbReference type="AlphaFoldDB" id="A0A9W8A310"/>
<evidence type="ECO:0000256" key="10">
    <source>
        <dbReference type="ARBA" id="ARBA00023136"/>
    </source>
</evidence>
<evidence type="ECO:0000256" key="7">
    <source>
        <dbReference type="ARBA" id="ARBA00022692"/>
    </source>
</evidence>
<keyword evidence="6" id="KW-0808">Transferase</keyword>
<dbReference type="Proteomes" id="UP001150538">
    <property type="component" value="Unassembled WGS sequence"/>
</dbReference>
<comment type="subcellular location">
    <subcellularLocation>
        <location evidence="1">Endoplasmic reticulum membrane</location>
        <topology evidence="1">Single-pass membrane protein</topology>
    </subcellularLocation>
</comment>
<evidence type="ECO:0000256" key="11">
    <source>
        <dbReference type="ARBA" id="ARBA00024899"/>
    </source>
</evidence>
<comment type="function">
    <text evidence="11">Participates in the formation of the lipid-linked precursor oligosaccharide for N-glycosylation. Involved in assembling the dolichol-pyrophosphate-GlcNAc(2)-Man(5) intermediate on the cytoplasmic surface of the ER.</text>
</comment>
<feature type="compositionally biased region" description="Basic and acidic residues" evidence="12">
    <location>
        <begin position="1"/>
        <end position="10"/>
    </location>
</feature>
<dbReference type="OrthoDB" id="614844at2759"/>
<protein>
    <recommendedName>
        <fullName evidence="4">Chitobiosyldiphosphodolichol beta-mannosyltransferase</fullName>
        <ecNumber evidence="3">2.4.1.142</ecNumber>
    </recommendedName>
</protein>
<evidence type="ECO:0000256" key="12">
    <source>
        <dbReference type="SAM" id="MobiDB-lite"/>
    </source>
</evidence>
<evidence type="ECO:0000256" key="5">
    <source>
        <dbReference type="ARBA" id="ARBA00022676"/>
    </source>
</evidence>
<evidence type="ECO:0000256" key="8">
    <source>
        <dbReference type="ARBA" id="ARBA00022824"/>
    </source>
</evidence>
<keyword evidence="5" id="KW-0328">Glycosyltransferase</keyword>
<accession>A0A9W8A310</accession>
<feature type="region of interest" description="Disordered" evidence="12">
    <location>
        <begin position="1"/>
        <end position="25"/>
    </location>
</feature>
<evidence type="ECO:0000313" key="13">
    <source>
        <dbReference type="EMBL" id="KAJ1918533.1"/>
    </source>
</evidence>
<evidence type="ECO:0000256" key="2">
    <source>
        <dbReference type="ARBA" id="ARBA00004922"/>
    </source>
</evidence>
<evidence type="ECO:0000256" key="9">
    <source>
        <dbReference type="ARBA" id="ARBA00022989"/>
    </source>
</evidence>
<dbReference type="Pfam" id="PF13692">
    <property type="entry name" value="Glyco_trans_1_4"/>
    <property type="match status" value="1"/>
</dbReference>
<evidence type="ECO:0000256" key="1">
    <source>
        <dbReference type="ARBA" id="ARBA00004389"/>
    </source>
</evidence>
<evidence type="ECO:0000256" key="3">
    <source>
        <dbReference type="ARBA" id="ARBA00012611"/>
    </source>
</evidence>
<evidence type="ECO:0000313" key="14">
    <source>
        <dbReference type="Proteomes" id="UP001150538"/>
    </source>
</evidence>
<keyword evidence="10" id="KW-0472">Membrane</keyword>
<comment type="pathway">
    <text evidence="2">Protein modification; protein glycosylation.</text>
</comment>
<dbReference type="EC" id="2.4.1.142" evidence="3"/>
<dbReference type="GO" id="GO:0004578">
    <property type="term" value="F:chitobiosyldiphosphodolichol beta-mannosyltransferase activity"/>
    <property type="evidence" value="ECO:0007669"/>
    <property type="project" value="UniProtKB-EC"/>
</dbReference>
<name>A0A9W8A310_9FUNG</name>
<keyword evidence="9" id="KW-1133">Transmembrane helix</keyword>
<evidence type="ECO:0000256" key="4">
    <source>
        <dbReference type="ARBA" id="ARBA00015841"/>
    </source>
</evidence>
<organism evidence="13 14">
    <name type="scientific">Mycoemilia scoparia</name>
    <dbReference type="NCBI Taxonomy" id="417184"/>
    <lineage>
        <taxon>Eukaryota</taxon>
        <taxon>Fungi</taxon>
        <taxon>Fungi incertae sedis</taxon>
        <taxon>Zoopagomycota</taxon>
        <taxon>Kickxellomycotina</taxon>
        <taxon>Kickxellomycetes</taxon>
        <taxon>Kickxellales</taxon>
        <taxon>Kickxellaceae</taxon>
        <taxon>Mycoemilia</taxon>
    </lineage>
</organism>
<evidence type="ECO:0000256" key="6">
    <source>
        <dbReference type="ARBA" id="ARBA00022679"/>
    </source>
</evidence>
<keyword evidence="8" id="KW-0256">Endoplasmic reticulum</keyword>
<keyword evidence="14" id="KW-1185">Reference proteome</keyword>
<dbReference type="PANTHER" id="PTHR13036:SF0">
    <property type="entry name" value="CHITOBIOSYLDIPHOSPHODOLICHOL BETA-MANNOSYLTRANSFERASE"/>
    <property type="match status" value="1"/>
</dbReference>